<dbReference type="InterPro" id="IPR036465">
    <property type="entry name" value="vWFA_dom_sf"/>
</dbReference>
<dbReference type="SUPFAM" id="SSF53300">
    <property type="entry name" value="vWA-like"/>
    <property type="match status" value="1"/>
</dbReference>
<proteinExistence type="predicted"/>
<organism evidence="3">
    <name type="scientific">mine drainage metagenome</name>
    <dbReference type="NCBI Taxonomy" id="410659"/>
    <lineage>
        <taxon>unclassified sequences</taxon>
        <taxon>metagenomes</taxon>
        <taxon>ecological metagenomes</taxon>
    </lineage>
</organism>
<evidence type="ECO:0000313" key="3">
    <source>
        <dbReference type="EMBL" id="CBI10622.1"/>
    </source>
</evidence>
<evidence type="ECO:0000256" key="1">
    <source>
        <dbReference type="SAM" id="MobiDB-lite"/>
    </source>
</evidence>
<accession>E6QTQ0</accession>
<dbReference type="PANTHER" id="PTHR41248:SF1">
    <property type="entry name" value="NORD PROTEIN"/>
    <property type="match status" value="1"/>
</dbReference>
<feature type="domain" description="VWFA" evidence="2">
    <location>
        <begin position="656"/>
        <end position="847"/>
    </location>
</feature>
<feature type="region of interest" description="Disordered" evidence="1">
    <location>
        <begin position="482"/>
        <end position="528"/>
    </location>
</feature>
<dbReference type="EMBL" id="CABR01000096">
    <property type="protein sequence ID" value="CBI10622.1"/>
    <property type="molecule type" value="Genomic_DNA"/>
</dbReference>
<feature type="compositionally biased region" description="Basic and acidic residues" evidence="1">
    <location>
        <begin position="482"/>
        <end position="501"/>
    </location>
</feature>
<protein>
    <recommendedName>
        <fullName evidence="2">VWFA domain-containing protein</fullName>
    </recommendedName>
</protein>
<reference evidence="3" key="1">
    <citation type="submission" date="2009-10" db="EMBL/GenBank/DDBJ databases">
        <title>Diversity of trophic interactions inside an arsenic-rich microbial ecosystem.</title>
        <authorList>
            <person name="Bertin P.N."/>
            <person name="Heinrich-Salmeron A."/>
            <person name="Pelletier E."/>
            <person name="Goulhen-Chollet F."/>
            <person name="Arsene-Ploetze F."/>
            <person name="Gallien S."/>
            <person name="Calteau A."/>
            <person name="Vallenet D."/>
            <person name="Casiot C."/>
            <person name="Chane-Woon-Ming B."/>
            <person name="Giloteaux L."/>
            <person name="Barakat M."/>
            <person name="Bonnefoy V."/>
            <person name="Bruneel O."/>
            <person name="Chandler M."/>
            <person name="Cleiss J."/>
            <person name="Duran R."/>
            <person name="Elbaz-Poulichet F."/>
            <person name="Fonknechten N."/>
            <person name="Lauga B."/>
            <person name="Mornico D."/>
            <person name="Ortet P."/>
            <person name="Schaeffer C."/>
            <person name="Siguier P."/>
            <person name="Alexander Thil Smith A."/>
            <person name="Van Dorsselaer A."/>
            <person name="Weissenbach J."/>
            <person name="Medigue C."/>
            <person name="Le Paslier D."/>
        </authorList>
    </citation>
    <scope>NUCLEOTIDE SEQUENCE</scope>
</reference>
<dbReference type="InterPro" id="IPR002035">
    <property type="entry name" value="VWF_A"/>
</dbReference>
<dbReference type="SMART" id="SM00327">
    <property type="entry name" value="VWA"/>
    <property type="match status" value="1"/>
</dbReference>
<name>E6QTQ0_9ZZZZ</name>
<dbReference type="CDD" id="cd01454">
    <property type="entry name" value="vWA_norD_type"/>
    <property type="match status" value="1"/>
</dbReference>
<dbReference type="InterPro" id="IPR051928">
    <property type="entry name" value="NorD/CobT"/>
</dbReference>
<sequence length="848" mass="94826">MMGEQNQFDASTLAAIQQLLVDMETMSFVAHRDSLAALSDIQRAGDDIALAWLQACKKMFEHDRDAGKVFIRGSAQAALACPDILPWVRQALRFTAWRGSWKAVSGFMEQLPAACTLMGEVGMMRWSDLGLDWCARHLESGAAYFNCPINTFAGAHGLAGIEEVVLPSVMLFEQRHLALGTYLTGAVRVRDLLGIEAVQPWAKRGADILQAGRLRGEAYFRLESEESMHILLEHLPGFRLAEHHRLFQLILLAWFGETPEVLDSDWSPDKGRAFVETDGQALYLPRAMPEREEAMLALLHSAGHLHFYSYERRNIEALFQAVGMEHPPLDSVQRITWRPLFAQFGEDMVRFQLIFDLCEDMRVDASLGRLIPNYLHRLRAATDASVAPTGAAGIYWQWAKRSLHWLEEGAGHNTEFEVLRPLLGGTTTIVDAFVAAKQIHGTAMLPPIALADRAWAYLPGRSPNAAQPVYPRVVLDEAEHKPEVNDVQARPDDSEQKEHTKTTTLPQHAAGEDPDMEIPPEKTAGSGGRVGVGIPQPAHIEGQGRSFEFSEKGHPYPEWDYRDKRYKRQWAWVQEKKLTESDATEAGRLSVQYAAVLKRLKRALSAQKPLRSAPKRRQFEGDELDLDACVTWSVERRTGMAPSANIYRQRRVQHRDTAVTLLADLSTSIMQISPEGGRVVDRIRAGMLLFAESMEAVGDAYCLAGFASKYRDNVSYYTIKGFDERLNAHTRAVLGGLSGRLATRMGAAIRHALTGFEDAPASRRLLLILSDGRPADYDDGGDERYLQEDTRMAVKEALDVGVHPFCITLDAAGSEYLPLIFGEGHYMVLAHLDDLPKKLPEIYLRLRR</sequence>
<dbReference type="PANTHER" id="PTHR41248">
    <property type="entry name" value="NORD PROTEIN"/>
    <property type="match status" value="1"/>
</dbReference>
<dbReference type="AlphaFoldDB" id="E6QTQ0"/>
<evidence type="ECO:0000259" key="2">
    <source>
        <dbReference type="SMART" id="SM00327"/>
    </source>
</evidence>
<dbReference type="Gene3D" id="3.40.50.410">
    <property type="entry name" value="von Willebrand factor, type A domain"/>
    <property type="match status" value="1"/>
</dbReference>
<gene>
    <name evidence="3" type="ORF">CARN7_1413</name>
</gene>
<comment type="caution">
    <text evidence="3">The sequence shown here is derived from an EMBL/GenBank/DDBJ whole genome shotgun (WGS) entry which is preliminary data.</text>
</comment>